<dbReference type="AlphaFoldDB" id="A0A3P7KPW1"/>
<dbReference type="EMBL" id="UYYB01026399">
    <property type="protein sequence ID" value="VDM72635.1"/>
    <property type="molecule type" value="Genomic_DNA"/>
</dbReference>
<proteinExistence type="predicted"/>
<evidence type="ECO:0000313" key="2">
    <source>
        <dbReference type="Proteomes" id="UP000270094"/>
    </source>
</evidence>
<organism evidence="1 2">
    <name type="scientific">Strongylus vulgaris</name>
    <name type="common">Blood worm</name>
    <dbReference type="NCBI Taxonomy" id="40348"/>
    <lineage>
        <taxon>Eukaryota</taxon>
        <taxon>Metazoa</taxon>
        <taxon>Ecdysozoa</taxon>
        <taxon>Nematoda</taxon>
        <taxon>Chromadorea</taxon>
        <taxon>Rhabditida</taxon>
        <taxon>Rhabditina</taxon>
        <taxon>Rhabditomorpha</taxon>
        <taxon>Strongyloidea</taxon>
        <taxon>Strongylidae</taxon>
        <taxon>Strongylus</taxon>
    </lineage>
</organism>
<keyword evidence="2" id="KW-1185">Reference proteome</keyword>
<name>A0A3P7KPW1_STRVU</name>
<dbReference type="Proteomes" id="UP000270094">
    <property type="component" value="Unassembled WGS sequence"/>
</dbReference>
<protein>
    <submittedName>
        <fullName evidence="1">Uncharacterized protein</fullName>
    </submittedName>
</protein>
<evidence type="ECO:0000313" key="1">
    <source>
        <dbReference type="EMBL" id="VDM72635.1"/>
    </source>
</evidence>
<gene>
    <name evidence="1" type="ORF">SVUK_LOCUS7633</name>
</gene>
<accession>A0A3P7KPW1</accession>
<reference evidence="1 2" key="1">
    <citation type="submission" date="2018-11" db="EMBL/GenBank/DDBJ databases">
        <authorList>
            <consortium name="Pathogen Informatics"/>
        </authorList>
    </citation>
    <scope>NUCLEOTIDE SEQUENCE [LARGE SCALE GENOMIC DNA]</scope>
</reference>
<sequence length="83" mass="9324">MKLTRVRTALNSATVDRLIRRGWSEEKALRQAFHDTNEQMLGELSAHGLLVGRFLQDQALLHVSSFYVTADCGQQIVVIPPAF</sequence>